<dbReference type="GO" id="GO:0016628">
    <property type="term" value="F:oxidoreductase activity, acting on the CH-CH group of donors, NAD or NADP as acceptor"/>
    <property type="evidence" value="ECO:0007669"/>
    <property type="project" value="InterPro"/>
</dbReference>
<evidence type="ECO:0000256" key="1">
    <source>
        <dbReference type="ARBA" id="ARBA00023002"/>
    </source>
</evidence>
<gene>
    <name evidence="5" type="ORF">CHH72_12370</name>
</gene>
<dbReference type="InterPro" id="IPR028359">
    <property type="entry name" value="UDP_ManNAc/GlcNAc_DH"/>
</dbReference>
<dbReference type="SMART" id="SM00984">
    <property type="entry name" value="UDPG_MGDP_dh_C"/>
    <property type="match status" value="1"/>
</dbReference>
<dbReference type="InterPro" id="IPR014027">
    <property type="entry name" value="UDP-Glc/GDP-Man_DH_C"/>
</dbReference>
<evidence type="ECO:0000259" key="4">
    <source>
        <dbReference type="SMART" id="SM00984"/>
    </source>
</evidence>
<dbReference type="InterPro" id="IPR001732">
    <property type="entry name" value="UDP-Glc/GDP-Man_DH_N"/>
</dbReference>
<dbReference type="InterPro" id="IPR036291">
    <property type="entry name" value="NAD(P)-bd_dom_sf"/>
</dbReference>
<dbReference type="EMBL" id="NPCC01000015">
    <property type="protein sequence ID" value="PAE88430.1"/>
    <property type="molecule type" value="Genomic_DNA"/>
</dbReference>
<evidence type="ECO:0000313" key="6">
    <source>
        <dbReference type="Proteomes" id="UP000216207"/>
    </source>
</evidence>
<proteinExistence type="inferred from homology"/>
<dbReference type="Proteomes" id="UP000216207">
    <property type="component" value="Unassembled WGS sequence"/>
</dbReference>
<dbReference type="PIRSF" id="PIRSF000124">
    <property type="entry name" value="UDPglc_GDPman_dh"/>
    <property type="match status" value="1"/>
</dbReference>
<feature type="domain" description="UDP-glucose/GDP-mannose dehydrogenase C-terminal" evidence="4">
    <location>
        <begin position="329"/>
        <end position="424"/>
    </location>
</feature>
<dbReference type="RefSeq" id="WP_095326711.1">
    <property type="nucleotide sequence ID" value="NZ_NPCC01000015.1"/>
</dbReference>
<dbReference type="Pfam" id="PF03720">
    <property type="entry name" value="UDPG_MGDP_dh_C"/>
    <property type="match status" value="1"/>
</dbReference>
<accession>A0A268NZD8</accession>
<dbReference type="NCBIfam" id="TIGR03026">
    <property type="entry name" value="NDP-sugDHase"/>
    <property type="match status" value="1"/>
</dbReference>
<organism evidence="5 6">
    <name type="scientific">Shouchella clausii</name>
    <name type="common">Alkalihalobacillus clausii</name>
    <dbReference type="NCBI Taxonomy" id="79880"/>
    <lineage>
        <taxon>Bacteria</taxon>
        <taxon>Bacillati</taxon>
        <taxon>Bacillota</taxon>
        <taxon>Bacilli</taxon>
        <taxon>Bacillales</taxon>
        <taxon>Bacillaceae</taxon>
        <taxon>Shouchella</taxon>
    </lineage>
</organism>
<comment type="caution">
    <text evidence="5">The sequence shown here is derived from an EMBL/GenBank/DDBJ whole genome shotgun (WGS) entry which is preliminary data.</text>
</comment>
<protein>
    <submittedName>
        <fullName evidence="5">UDP-N-acetyl-D-glucosamine dehydrogenase</fullName>
    </submittedName>
</protein>
<keyword evidence="2" id="KW-0520">NAD</keyword>
<reference evidence="5 6" key="1">
    <citation type="submission" date="2017-07" db="EMBL/GenBank/DDBJ databases">
        <title>Isolation and whole genome analysis of endospore-forming bacteria from heroin.</title>
        <authorList>
            <person name="Kalinowski J."/>
            <person name="Ahrens B."/>
            <person name="Al-Dilaimi A."/>
            <person name="Winkler A."/>
            <person name="Wibberg D."/>
            <person name="Schleenbecker U."/>
            <person name="Ruckert C."/>
            <person name="Wolfel R."/>
            <person name="Grass G."/>
        </authorList>
    </citation>
    <scope>NUCLEOTIDE SEQUENCE [LARGE SCALE GENOMIC DNA]</scope>
    <source>
        <strain evidence="5 6">7539</strain>
    </source>
</reference>
<dbReference type="SUPFAM" id="SSF52413">
    <property type="entry name" value="UDP-glucose/GDP-mannose dehydrogenase C-terminal domain"/>
    <property type="match status" value="1"/>
</dbReference>
<name>A0A268NZD8_SHOCL</name>
<sequence length="447" mass="49131">MRPYENPQLYDPAHTKVGVIGLGYVGLPLALLFTKKGYHVTGIDIAADKVASLQQASSYIPDIENRELAQMLATNKLTFAADYQGIEDLDIIVVCVPTPLANDNKPDLRYLKHVSEALYPRLQKEQLVIVESSTYPGTTREVIQPILEKSNLIPGKTLHLAYSPERIDPGNKSLAIEEVPKIISGLSEQCLMRITAFYGRVFNTIVPASSLEVAELAKLLENSYRFINISFINEMAMFCDKLGIDLWEAISTATTKPYGYQAFYPGPGIGGHCIPIDPLYLYWVGAQRGFHAQFLSLSEQMNQTITSYVVEQIKKLAETSKSISDASIVLCGLSYKKDSNDVRTSPSLDIMKALIQLGANVSYHDPHVPAVEVGQTLYSSQPLSQELLENADLVAILTDHSNLPITSILEHAKVVYDTKNVTKGYKGKAKTVVLGDGGTNYLADGKS</sequence>
<dbReference type="Pfam" id="PF00984">
    <property type="entry name" value="UDPG_MGDP_dh"/>
    <property type="match status" value="1"/>
</dbReference>
<dbReference type="SUPFAM" id="SSF48179">
    <property type="entry name" value="6-phosphogluconate dehydrogenase C-terminal domain-like"/>
    <property type="match status" value="1"/>
</dbReference>
<dbReference type="GO" id="GO:0051287">
    <property type="term" value="F:NAD binding"/>
    <property type="evidence" value="ECO:0007669"/>
    <property type="project" value="InterPro"/>
</dbReference>
<dbReference type="InterPro" id="IPR014026">
    <property type="entry name" value="UDP-Glc/GDP-Man_DH_dimer"/>
</dbReference>
<dbReference type="GO" id="GO:0016616">
    <property type="term" value="F:oxidoreductase activity, acting on the CH-OH group of donors, NAD or NADP as acceptor"/>
    <property type="evidence" value="ECO:0007669"/>
    <property type="project" value="InterPro"/>
</dbReference>
<evidence type="ECO:0000256" key="2">
    <source>
        <dbReference type="ARBA" id="ARBA00023027"/>
    </source>
</evidence>
<evidence type="ECO:0000256" key="3">
    <source>
        <dbReference type="PIRNR" id="PIRNR000124"/>
    </source>
</evidence>
<dbReference type="PANTHER" id="PTHR43491">
    <property type="entry name" value="UDP-N-ACETYL-D-MANNOSAMINE DEHYDROGENASE"/>
    <property type="match status" value="1"/>
</dbReference>
<dbReference type="InterPro" id="IPR008927">
    <property type="entry name" value="6-PGluconate_DH-like_C_sf"/>
</dbReference>
<dbReference type="Gene3D" id="3.40.50.720">
    <property type="entry name" value="NAD(P)-binding Rossmann-like Domain"/>
    <property type="match status" value="2"/>
</dbReference>
<dbReference type="GO" id="GO:0000271">
    <property type="term" value="P:polysaccharide biosynthetic process"/>
    <property type="evidence" value="ECO:0007669"/>
    <property type="project" value="InterPro"/>
</dbReference>
<keyword evidence="1" id="KW-0560">Oxidoreductase</keyword>
<dbReference type="InterPro" id="IPR017476">
    <property type="entry name" value="UDP-Glc/GDP-Man"/>
</dbReference>
<dbReference type="PIRSF" id="PIRSF500136">
    <property type="entry name" value="UDP_ManNAc_DH"/>
    <property type="match status" value="1"/>
</dbReference>
<comment type="similarity">
    <text evidence="3">Belongs to the UDP-glucose/GDP-mannose dehydrogenase family.</text>
</comment>
<dbReference type="Pfam" id="PF03721">
    <property type="entry name" value="UDPG_MGDP_dh_N"/>
    <property type="match status" value="1"/>
</dbReference>
<dbReference type="InterPro" id="IPR036220">
    <property type="entry name" value="UDP-Glc/GDP-Man_DH_C_sf"/>
</dbReference>
<dbReference type="AlphaFoldDB" id="A0A268NZD8"/>
<evidence type="ECO:0000313" key="5">
    <source>
        <dbReference type="EMBL" id="PAE88430.1"/>
    </source>
</evidence>
<dbReference type="SUPFAM" id="SSF51735">
    <property type="entry name" value="NAD(P)-binding Rossmann-fold domains"/>
    <property type="match status" value="1"/>
</dbReference>
<dbReference type="PANTHER" id="PTHR43491:SF1">
    <property type="entry name" value="UDP-N-ACETYL-D-MANNOSAMINE DEHYDROGENASE"/>
    <property type="match status" value="1"/>
</dbReference>